<evidence type="ECO:0000313" key="7">
    <source>
        <dbReference type="EMBL" id="GHD57443.1"/>
    </source>
</evidence>
<keyword evidence="5" id="KW-0119">Carbohydrate metabolism</keyword>
<dbReference type="RefSeq" id="WP_229797396.1">
    <property type="nucleotide sequence ID" value="NZ_BMYO01000001.1"/>
</dbReference>
<keyword evidence="3" id="KW-0378">Hydrolase</keyword>
<keyword evidence="2" id="KW-0479">Metal-binding</keyword>
<evidence type="ECO:0000313" key="8">
    <source>
        <dbReference type="Proteomes" id="UP000604737"/>
    </source>
</evidence>
<gene>
    <name evidence="7" type="ORF">GCM10007350_06130</name>
</gene>
<accession>A0ABQ3GVR6</accession>
<comment type="cofactor">
    <cofactor evidence="1">
        <name>Mg(2+)</name>
        <dbReference type="ChEBI" id="CHEBI:18420"/>
    </cofactor>
</comment>
<feature type="chain" id="PRO_5046303345" description="ChbG/HpnK family deacetylase" evidence="6">
    <location>
        <begin position="24"/>
        <end position="318"/>
    </location>
</feature>
<reference evidence="8" key="1">
    <citation type="journal article" date="2019" name="Int. J. Syst. Evol. Microbiol.">
        <title>The Global Catalogue of Microorganisms (GCM) 10K type strain sequencing project: providing services to taxonomists for standard genome sequencing and annotation.</title>
        <authorList>
            <consortium name="The Broad Institute Genomics Platform"/>
            <consortium name="The Broad Institute Genome Sequencing Center for Infectious Disease"/>
            <person name="Wu L."/>
            <person name="Ma J."/>
        </authorList>
    </citation>
    <scope>NUCLEOTIDE SEQUENCE [LARGE SCALE GENOMIC DNA]</scope>
    <source>
        <strain evidence="8">KCTC 23701</strain>
    </source>
</reference>
<dbReference type="InterPro" id="IPR011330">
    <property type="entry name" value="Glyco_hydro/deAcase_b/a-brl"/>
</dbReference>
<keyword evidence="8" id="KW-1185">Reference proteome</keyword>
<protein>
    <recommendedName>
        <fullName evidence="9">ChbG/HpnK family deacetylase</fullName>
    </recommendedName>
</protein>
<comment type="caution">
    <text evidence="7">The sequence shown here is derived from an EMBL/GenBank/DDBJ whole genome shotgun (WGS) entry which is preliminary data.</text>
</comment>
<dbReference type="Gene3D" id="3.20.20.370">
    <property type="entry name" value="Glycoside hydrolase/deacetylase"/>
    <property type="match status" value="1"/>
</dbReference>
<keyword evidence="4" id="KW-0460">Magnesium</keyword>
<sequence length="318" mass="35009">MPFPLRHMLAALLAAGFAQSASATALSECLGFAPKDKVLIVNADDIGMHPDLDRAAFALLDRQKIQDLSIMPPTPNFAAAAKMARDRKLAIGVHLTLTNEWQDKQPWGSVLPKAEVPSLYNPQGRLWATTQEVAKHADPVEVKKELLAQIAKVRAAGLTITHLDAHMVFWAASPALLKIYTELPRETGIPIVMQGFFMPVAKQLEATRQMQAEGIVTPDAYFMHYNPDQRKPGQRYAGYDSWITTLPAGISHLAIHPAEDSPSSRTSIADLVLRLSDFEVWNGAAIQQLGKDLKHTDYHAMRALQEKVNAGGKHCLSR</sequence>
<evidence type="ECO:0000256" key="2">
    <source>
        <dbReference type="ARBA" id="ARBA00022723"/>
    </source>
</evidence>
<proteinExistence type="predicted"/>
<dbReference type="Proteomes" id="UP000604737">
    <property type="component" value="Unassembled WGS sequence"/>
</dbReference>
<dbReference type="SUPFAM" id="SSF88713">
    <property type="entry name" value="Glycoside hydrolase/deacetylase"/>
    <property type="match status" value="1"/>
</dbReference>
<dbReference type="PANTHER" id="PTHR31609:SF1">
    <property type="entry name" value="CARBOHYDRATE DEACETYLASE"/>
    <property type="match status" value="1"/>
</dbReference>
<evidence type="ECO:0000256" key="1">
    <source>
        <dbReference type="ARBA" id="ARBA00001946"/>
    </source>
</evidence>
<dbReference type="EMBL" id="BMYO01000001">
    <property type="protein sequence ID" value="GHD57443.1"/>
    <property type="molecule type" value="Genomic_DNA"/>
</dbReference>
<evidence type="ECO:0008006" key="9">
    <source>
        <dbReference type="Google" id="ProtNLM"/>
    </source>
</evidence>
<evidence type="ECO:0000256" key="4">
    <source>
        <dbReference type="ARBA" id="ARBA00022842"/>
    </source>
</evidence>
<evidence type="ECO:0000256" key="3">
    <source>
        <dbReference type="ARBA" id="ARBA00022801"/>
    </source>
</evidence>
<dbReference type="Pfam" id="PF04794">
    <property type="entry name" value="YdjC"/>
    <property type="match status" value="1"/>
</dbReference>
<dbReference type="PANTHER" id="PTHR31609">
    <property type="entry name" value="YDJC DEACETYLASE FAMILY MEMBER"/>
    <property type="match status" value="1"/>
</dbReference>
<keyword evidence="6" id="KW-0732">Signal</keyword>
<dbReference type="InterPro" id="IPR006879">
    <property type="entry name" value="YdjC-like"/>
</dbReference>
<evidence type="ECO:0000256" key="5">
    <source>
        <dbReference type="ARBA" id="ARBA00023277"/>
    </source>
</evidence>
<name>A0ABQ3GVR6_9NEIS</name>
<evidence type="ECO:0000256" key="6">
    <source>
        <dbReference type="SAM" id="SignalP"/>
    </source>
</evidence>
<organism evidence="7 8">
    <name type="scientific">Jeongeupia chitinilytica</name>
    <dbReference type="NCBI Taxonomy" id="1041641"/>
    <lineage>
        <taxon>Bacteria</taxon>
        <taxon>Pseudomonadati</taxon>
        <taxon>Pseudomonadota</taxon>
        <taxon>Betaproteobacteria</taxon>
        <taxon>Neisseriales</taxon>
        <taxon>Chitinibacteraceae</taxon>
        <taxon>Jeongeupia</taxon>
    </lineage>
</organism>
<feature type="signal peptide" evidence="6">
    <location>
        <begin position="1"/>
        <end position="23"/>
    </location>
</feature>
<dbReference type="CDD" id="cd10802">
    <property type="entry name" value="YdjC_TTHB029_like"/>
    <property type="match status" value="1"/>
</dbReference>